<dbReference type="Proteomes" id="UP000233551">
    <property type="component" value="Unassembled WGS sequence"/>
</dbReference>
<gene>
    <name evidence="2" type="ORF">CRG98_029029</name>
</gene>
<dbReference type="AlphaFoldDB" id="A0A2I0J2Y1"/>
<name>A0A2I0J2Y1_PUNGR</name>
<dbReference type="EMBL" id="PGOL01002095">
    <property type="protein sequence ID" value="PKI50589.1"/>
    <property type="molecule type" value="Genomic_DNA"/>
</dbReference>
<evidence type="ECO:0000313" key="3">
    <source>
        <dbReference type="Proteomes" id="UP000233551"/>
    </source>
</evidence>
<evidence type="ECO:0000256" key="1">
    <source>
        <dbReference type="SAM" id="MobiDB-lite"/>
    </source>
</evidence>
<accession>A0A2I0J2Y1</accession>
<sequence length="123" mass="12002">MLCAGSSEELVGAKIVVGLGRKIAGSEGGGTGSSEEEADWAGTGPGEAGLDDATEESGGADGLSGLGAVKGNWAERGPISVWTGSVTGLDSKRGPVSNWAGSVAGPDSMIWAGIEPNGLNCSP</sequence>
<protein>
    <submittedName>
        <fullName evidence="2">Uncharacterized protein</fullName>
    </submittedName>
</protein>
<comment type="caution">
    <text evidence="2">The sequence shown here is derived from an EMBL/GenBank/DDBJ whole genome shotgun (WGS) entry which is preliminary data.</text>
</comment>
<reference evidence="2 3" key="1">
    <citation type="submission" date="2017-11" db="EMBL/GenBank/DDBJ databases">
        <title>De-novo sequencing of pomegranate (Punica granatum L.) genome.</title>
        <authorList>
            <person name="Akparov Z."/>
            <person name="Amiraslanov A."/>
            <person name="Hajiyeva S."/>
            <person name="Abbasov M."/>
            <person name="Kaur K."/>
            <person name="Hamwieh A."/>
            <person name="Solovyev V."/>
            <person name="Salamov A."/>
            <person name="Braich B."/>
            <person name="Kosarev P."/>
            <person name="Mahmoud A."/>
            <person name="Hajiyev E."/>
            <person name="Babayeva S."/>
            <person name="Izzatullayeva V."/>
            <person name="Mammadov A."/>
            <person name="Mammadov A."/>
            <person name="Sharifova S."/>
            <person name="Ojaghi J."/>
            <person name="Eynullazada K."/>
            <person name="Bayramov B."/>
            <person name="Abdulazimova A."/>
            <person name="Shahmuradov I."/>
        </authorList>
    </citation>
    <scope>NUCLEOTIDE SEQUENCE [LARGE SCALE GENOMIC DNA]</scope>
    <source>
        <strain evidence="3">cv. AG2017</strain>
        <tissue evidence="2">Leaf</tissue>
    </source>
</reference>
<proteinExistence type="predicted"/>
<keyword evidence="3" id="KW-1185">Reference proteome</keyword>
<organism evidence="2 3">
    <name type="scientific">Punica granatum</name>
    <name type="common">Pomegranate</name>
    <dbReference type="NCBI Taxonomy" id="22663"/>
    <lineage>
        <taxon>Eukaryota</taxon>
        <taxon>Viridiplantae</taxon>
        <taxon>Streptophyta</taxon>
        <taxon>Embryophyta</taxon>
        <taxon>Tracheophyta</taxon>
        <taxon>Spermatophyta</taxon>
        <taxon>Magnoliopsida</taxon>
        <taxon>eudicotyledons</taxon>
        <taxon>Gunneridae</taxon>
        <taxon>Pentapetalae</taxon>
        <taxon>rosids</taxon>
        <taxon>malvids</taxon>
        <taxon>Myrtales</taxon>
        <taxon>Lythraceae</taxon>
        <taxon>Punica</taxon>
    </lineage>
</organism>
<feature type="region of interest" description="Disordered" evidence="1">
    <location>
        <begin position="24"/>
        <end position="65"/>
    </location>
</feature>
<evidence type="ECO:0000313" key="2">
    <source>
        <dbReference type="EMBL" id="PKI50589.1"/>
    </source>
</evidence>